<evidence type="ECO:0000259" key="5">
    <source>
        <dbReference type="PROSITE" id="PS51464"/>
    </source>
</evidence>
<accession>A0ABV5AJ72</accession>
<dbReference type="InterPro" id="IPR047640">
    <property type="entry name" value="RpiR-like"/>
</dbReference>
<dbReference type="RefSeq" id="WP_275474090.1">
    <property type="nucleotide sequence ID" value="NZ_CP162940.1"/>
</dbReference>
<reference evidence="6 7" key="1">
    <citation type="journal article" date="2024" name="Int. J. Mol. Sci.">
        <title>Exploration of Alicyclobacillus spp. Genome in Search of Antibiotic Resistance.</title>
        <authorList>
            <person name="Bucka-Kolendo J."/>
            <person name="Kiousi D.E."/>
            <person name="Dekowska A."/>
            <person name="Mikolajczuk-Szczyrba A."/>
            <person name="Karadedos D.M."/>
            <person name="Michael P."/>
            <person name="Galanis A."/>
            <person name="Sokolowska B."/>
        </authorList>
    </citation>
    <scope>NUCLEOTIDE SEQUENCE [LARGE SCALE GENOMIC DNA]</scope>
    <source>
        <strain evidence="6 7">KKP 3000</strain>
    </source>
</reference>
<name>A0ABV5AJ72_9BACL</name>
<keyword evidence="2" id="KW-0238">DNA-binding</keyword>
<dbReference type="Proteomes" id="UP001579974">
    <property type="component" value="Unassembled WGS sequence"/>
</dbReference>
<dbReference type="SUPFAM" id="SSF53697">
    <property type="entry name" value="SIS domain"/>
    <property type="match status" value="1"/>
</dbReference>
<dbReference type="InterPro" id="IPR035472">
    <property type="entry name" value="RpiR-like_SIS"/>
</dbReference>
<dbReference type="InterPro" id="IPR000281">
    <property type="entry name" value="HTH_RpiR"/>
</dbReference>
<dbReference type="Pfam" id="PF01380">
    <property type="entry name" value="SIS"/>
    <property type="match status" value="1"/>
</dbReference>
<dbReference type="PANTHER" id="PTHR30514">
    <property type="entry name" value="GLUCOKINASE"/>
    <property type="match status" value="1"/>
</dbReference>
<dbReference type="InterPro" id="IPR036388">
    <property type="entry name" value="WH-like_DNA-bd_sf"/>
</dbReference>
<dbReference type="EMBL" id="JBDXSU010000020">
    <property type="protein sequence ID" value="MFB5192324.1"/>
    <property type="molecule type" value="Genomic_DNA"/>
</dbReference>
<dbReference type="Gene3D" id="1.10.10.10">
    <property type="entry name" value="Winged helix-like DNA-binding domain superfamily/Winged helix DNA-binding domain"/>
    <property type="match status" value="1"/>
</dbReference>
<dbReference type="Gene3D" id="3.40.50.10490">
    <property type="entry name" value="Glucose-6-phosphate isomerase like protein, domain 1"/>
    <property type="match status" value="1"/>
</dbReference>
<evidence type="ECO:0000256" key="1">
    <source>
        <dbReference type="ARBA" id="ARBA00023015"/>
    </source>
</evidence>
<sequence>MGKVIERFAQSVSSLSDAEKHVLYYIEAHFDEAKKQSLTAMADSINVSTTTIIRMCQKLGLSGFSELKFVLKSLEQHDPSRDEDIITRYRSHVANAFETLRSDEISRICELMIQADRVIIVSVGLSKMIGEYFSKLLMQVDKQTLYVYESHTIDLALNMLRENDLVVFISSSGETQTILQAAEKAKYHHHNSVGITSAIDCTLAGLVSHRLSTHVQRYHWAGYDLTARSTLMMLVDILFESFLKLLN</sequence>
<protein>
    <submittedName>
        <fullName evidence="6">MurR/RpiR family transcriptional regulator</fullName>
    </submittedName>
</protein>
<gene>
    <name evidence="6" type="ORF">KKP3000_001519</name>
</gene>
<evidence type="ECO:0000313" key="7">
    <source>
        <dbReference type="Proteomes" id="UP001579974"/>
    </source>
</evidence>
<evidence type="ECO:0000259" key="4">
    <source>
        <dbReference type="PROSITE" id="PS51071"/>
    </source>
</evidence>
<comment type="caution">
    <text evidence="6">The sequence shown here is derived from an EMBL/GenBank/DDBJ whole genome shotgun (WGS) entry which is preliminary data.</text>
</comment>
<feature type="domain" description="HTH rpiR-type" evidence="4">
    <location>
        <begin position="2"/>
        <end position="78"/>
    </location>
</feature>
<keyword evidence="1" id="KW-0805">Transcription regulation</keyword>
<evidence type="ECO:0000256" key="3">
    <source>
        <dbReference type="ARBA" id="ARBA00023163"/>
    </source>
</evidence>
<dbReference type="PANTHER" id="PTHR30514:SF10">
    <property type="entry name" value="MURR_RPIR FAMILY TRANSCRIPTIONAL REGULATOR"/>
    <property type="match status" value="1"/>
</dbReference>
<evidence type="ECO:0000313" key="6">
    <source>
        <dbReference type="EMBL" id="MFB5192324.1"/>
    </source>
</evidence>
<dbReference type="InterPro" id="IPR009057">
    <property type="entry name" value="Homeodomain-like_sf"/>
</dbReference>
<evidence type="ECO:0000256" key="2">
    <source>
        <dbReference type="ARBA" id="ARBA00023125"/>
    </source>
</evidence>
<dbReference type="InterPro" id="IPR001347">
    <property type="entry name" value="SIS_dom"/>
</dbReference>
<proteinExistence type="predicted"/>
<dbReference type="PROSITE" id="PS51071">
    <property type="entry name" value="HTH_RPIR"/>
    <property type="match status" value="1"/>
</dbReference>
<dbReference type="Pfam" id="PF01418">
    <property type="entry name" value="HTH_6"/>
    <property type="match status" value="1"/>
</dbReference>
<keyword evidence="7" id="KW-1185">Reference proteome</keyword>
<keyword evidence="3" id="KW-0804">Transcription</keyword>
<dbReference type="SUPFAM" id="SSF46689">
    <property type="entry name" value="Homeodomain-like"/>
    <property type="match status" value="1"/>
</dbReference>
<dbReference type="PROSITE" id="PS51464">
    <property type="entry name" value="SIS"/>
    <property type="match status" value="1"/>
</dbReference>
<dbReference type="CDD" id="cd05013">
    <property type="entry name" value="SIS_RpiR"/>
    <property type="match status" value="1"/>
</dbReference>
<organism evidence="6 7">
    <name type="scientific">Alicyclobacillus fastidiosus</name>
    <dbReference type="NCBI Taxonomy" id="392011"/>
    <lineage>
        <taxon>Bacteria</taxon>
        <taxon>Bacillati</taxon>
        <taxon>Bacillota</taxon>
        <taxon>Bacilli</taxon>
        <taxon>Bacillales</taxon>
        <taxon>Alicyclobacillaceae</taxon>
        <taxon>Alicyclobacillus</taxon>
    </lineage>
</organism>
<feature type="domain" description="SIS" evidence="5">
    <location>
        <begin position="108"/>
        <end position="247"/>
    </location>
</feature>
<dbReference type="InterPro" id="IPR046348">
    <property type="entry name" value="SIS_dom_sf"/>
</dbReference>